<dbReference type="Proteomes" id="UP000078512">
    <property type="component" value="Unassembled WGS sequence"/>
</dbReference>
<dbReference type="Pfam" id="PF00328">
    <property type="entry name" value="His_Phos_2"/>
    <property type="match status" value="1"/>
</dbReference>
<dbReference type="SUPFAM" id="SSF53254">
    <property type="entry name" value="Phosphoglycerate mutase-like"/>
    <property type="match status" value="1"/>
</dbReference>
<sequence length="363" mass="40371">MATSDDIQASGTPNLRTNIVVSPEDNLYASTYWPGNCEVGQLTNRGTAQTRQVGQDLRRVYVDQLGFLSSRLDTEDVYVRNTYMTRTKMTAENFLNGLYPLNTRAKDDVITLNTYPSQIETLALNTVVCPNLTALYSLFKATTYTDKIKANYALFSKVNTIMGWNKVPTYNQTFNGDALMPRYCNKLPLGCSAQDATLCLTVEEVLQTGTLSSFIYTGFFREFPQAELAKRLAVGPFLKTFADSIRTTVAAADATNTQPGHGHSSKKRRVRPFELYSAHDQSLDQILSVIAVPSTPWPAYAGTLIFETYKTADKKDVIRVLYEGKVVPANPKLNCTLDACPLETFLKFIESYVPTDIKAECGL</sequence>
<dbReference type="AlphaFoldDB" id="A0A197KA36"/>
<evidence type="ECO:0000256" key="2">
    <source>
        <dbReference type="ARBA" id="ARBA00022801"/>
    </source>
</evidence>
<comment type="similarity">
    <text evidence="1">Belongs to the histidine acid phosphatase family.</text>
</comment>
<dbReference type="InterPro" id="IPR050645">
    <property type="entry name" value="Histidine_acid_phosphatase"/>
</dbReference>
<dbReference type="Gene3D" id="3.40.50.1240">
    <property type="entry name" value="Phosphoglycerate mutase-like"/>
    <property type="match status" value="1"/>
</dbReference>
<evidence type="ECO:0000256" key="1">
    <source>
        <dbReference type="ARBA" id="ARBA00005375"/>
    </source>
</evidence>
<protein>
    <submittedName>
        <fullName evidence="3">Phosphoglycerate mutase-like protein</fullName>
    </submittedName>
</protein>
<dbReference type="PANTHER" id="PTHR11567:SF110">
    <property type="entry name" value="2-PHOSPHOXYLOSE PHOSPHATASE 1"/>
    <property type="match status" value="1"/>
</dbReference>
<proteinExistence type="inferred from homology"/>
<dbReference type="GO" id="GO:0016791">
    <property type="term" value="F:phosphatase activity"/>
    <property type="evidence" value="ECO:0007669"/>
    <property type="project" value="TreeGrafter"/>
</dbReference>
<reference evidence="3 4" key="1">
    <citation type="submission" date="2016-05" db="EMBL/GenBank/DDBJ databases">
        <title>Genome sequencing reveals origins of a unique bacterial endosymbiosis in the earliest lineages of terrestrial Fungi.</title>
        <authorList>
            <consortium name="DOE Joint Genome Institute"/>
            <person name="Uehling J."/>
            <person name="Gryganskyi A."/>
            <person name="Hameed K."/>
            <person name="Tschaplinski T."/>
            <person name="Misztal P."/>
            <person name="Wu S."/>
            <person name="Desiro A."/>
            <person name="Vande Pol N."/>
            <person name="Du Z.-Y."/>
            <person name="Zienkiewicz A."/>
            <person name="Zienkiewicz K."/>
            <person name="Morin E."/>
            <person name="Tisserant E."/>
            <person name="Splivallo R."/>
            <person name="Hainaut M."/>
            <person name="Henrissat B."/>
            <person name="Ohm R."/>
            <person name="Kuo A."/>
            <person name="Yan J."/>
            <person name="Lipzen A."/>
            <person name="Nolan M."/>
            <person name="Labutti K."/>
            <person name="Barry K."/>
            <person name="Goldstein A."/>
            <person name="Labbe J."/>
            <person name="Schadt C."/>
            <person name="Tuskan G."/>
            <person name="Grigoriev I."/>
            <person name="Martin F."/>
            <person name="Vilgalys R."/>
            <person name="Bonito G."/>
        </authorList>
    </citation>
    <scope>NUCLEOTIDE SEQUENCE [LARGE SCALE GENOMIC DNA]</scope>
    <source>
        <strain evidence="3 4">AG-77</strain>
    </source>
</reference>
<name>A0A197KA36_9FUNG</name>
<keyword evidence="4" id="KW-1185">Reference proteome</keyword>
<dbReference type="STRING" id="1314771.A0A197KA36"/>
<organism evidence="3 4">
    <name type="scientific">Linnemannia elongata AG-77</name>
    <dbReference type="NCBI Taxonomy" id="1314771"/>
    <lineage>
        <taxon>Eukaryota</taxon>
        <taxon>Fungi</taxon>
        <taxon>Fungi incertae sedis</taxon>
        <taxon>Mucoromycota</taxon>
        <taxon>Mortierellomycotina</taxon>
        <taxon>Mortierellomycetes</taxon>
        <taxon>Mortierellales</taxon>
        <taxon>Mortierellaceae</taxon>
        <taxon>Linnemannia</taxon>
    </lineage>
</organism>
<dbReference type="InterPro" id="IPR000560">
    <property type="entry name" value="His_Pase_clade-2"/>
</dbReference>
<accession>A0A197KA36</accession>
<evidence type="ECO:0000313" key="4">
    <source>
        <dbReference type="Proteomes" id="UP000078512"/>
    </source>
</evidence>
<gene>
    <name evidence="3" type="ORF">K457DRAFT_15235</name>
</gene>
<dbReference type="CDD" id="cd07061">
    <property type="entry name" value="HP_HAP_like"/>
    <property type="match status" value="1"/>
</dbReference>
<keyword evidence="2" id="KW-0378">Hydrolase</keyword>
<evidence type="ECO:0000313" key="3">
    <source>
        <dbReference type="EMBL" id="OAQ34043.1"/>
    </source>
</evidence>
<dbReference type="EMBL" id="KV442019">
    <property type="protein sequence ID" value="OAQ34043.1"/>
    <property type="molecule type" value="Genomic_DNA"/>
</dbReference>
<dbReference type="PANTHER" id="PTHR11567">
    <property type="entry name" value="ACID PHOSPHATASE-RELATED"/>
    <property type="match status" value="1"/>
</dbReference>
<dbReference type="InterPro" id="IPR029033">
    <property type="entry name" value="His_PPase_superfam"/>
</dbReference>
<dbReference type="OrthoDB" id="10257284at2759"/>